<reference evidence="3" key="1">
    <citation type="journal article" date="2019" name="Nat. Med.">
        <title>A library of human gut bacterial isolates paired with longitudinal multiomics data enables mechanistic microbiome research.</title>
        <authorList>
            <person name="Poyet M."/>
            <person name="Groussin M."/>
            <person name="Gibbons S.M."/>
            <person name="Avila-Pacheco J."/>
            <person name="Jiang X."/>
            <person name="Kearney S.M."/>
            <person name="Perrotta A.R."/>
            <person name="Berdy B."/>
            <person name="Zhao S."/>
            <person name="Lieberman T.D."/>
            <person name="Swanson P.K."/>
            <person name="Smith M."/>
            <person name="Roesemann S."/>
            <person name="Alexander J.E."/>
            <person name="Rich S.A."/>
            <person name="Livny J."/>
            <person name="Vlamakis H."/>
            <person name="Clish C."/>
            <person name="Bullock K."/>
            <person name="Deik A."/>
            <person name="Scott J."/>
            <person name="Pierce K.A."/>
            <person name="Xavier R.J."/>
            <person name="Alm E.J."/>
        </authorList>
    </citation>
    <scope>NUCLEOTIDE SEQUENCE</scope>
    <source>
        <strain evidence="3">BIOML-A12</strain>
    </source>
</reference>
<dbReference type="Pfam" id="PF01610">
    <property type="entry name" value="DDE_Tnp_ISL3"/>
    <property type="match status" value="1"/>
</dbReference>
<comment type="caution">
    <text evidence="3">The sequence shown here is derived from an EMBL/GenBank/DDBJ whole genome shotgun (WGS) entry which is preliminary data.</text>
</comment>
<name>A0A223MIP5_CLOIN</name>
<dbReference type="InterPro" id="IPR002560">
    <property type="entry name" value="Transposase_DDE"/>
</dbReference>
<sequence length="483" mass="57587">MDHSYLFKLLNIPDDGSIIINDVEIIADTKYVYISRPSIPSYCPNCSCRMHSKGIYKRKIKHPVLQDGTCIIFIVSQRKWKCTNCSTYVNEDFPFFQRYKQSSDITPLLVLEAMKDLDRSTASIARQFNLSDTQVHDLFTAYVDLPRLTLPEFLSVDEVHIDISEKEKYALILMDFTSGEIVDILHNRWHHTIENYFFSIPYEERKHVRYIISDAYKPYLELPKHFFPNAVSILDSFHVVKYLLGLINTYINSVMKAYKDRDLKRLEKQNHDTNRDNKTIQESQEVILLRKYRWVLLKNQDNINYSDKRYYHSSLRMYADTYTIEKLFLSLDPKFNIIRDVKEKYIRFNNTHFSSEDEVMQELLKMIEEFKALRGYIPRLFSQYLDKYKHEIARSFTITEVSRRSAKDNERYYARLSNGPMESFNRKPKDYKRNSRGSSNFNYTRNRILWSTRNRPALRNTPKSSNEVHSYVGKKRGKYKVKE</sequence>
<feature type="compositionally biased region" description="Basic residues" evidence="1">
    <location>
        <begin position="472"/>
        <end position="483"/>
    </location>
</feature>
<dbReference type="PANTHER" id="PTHR33498">
    <property type="entry name" value="TRANSPOSASE FOR INSERTION SEQUENCE ELEMENT IS1557"/>
    <property type="match status" value="1"/>
</dbReference>
<organism evidence="3 4">
    <name type="scientific">Clostridium innocuum</name>
    <dbReference type="NCBI Taxonomy" id="1522"/>
    <lineage>
        <taxon>Bacteria</taxon>
        <taxon>Bacillati</taxon>
        <taxon>Bacillota</taxon>
        <taxon>Clostridia</taxon>
        <taxon>Eubacteriales</taxon>
        <taxon>Clostridiaceae</taxon>
        <taxon>Clostridium</taxon>
    </lineage>
</organism>
<evidence type="ECO:0000313" key="4">
    <source>
        <dbReference type="Proteomes" id="UP000604383"/>
    </source>
</evidence>
<feature type="region of interest" description="Disordered" evidence="1">
    <location>
        <begin position="419"/>
        <end position="440"/>
    </location>
</feature>
<feature type="domain" description="Transposase IS204/IS1001/IS1096/IS1165 DDE" evidence="2">
    <location>
        <begin position="154"/>
        <end position="448"/>
    </location>
</feature>
<feature type="region of interest" description="Disordered" evidence="1">
    <location>
        <begin position="453"/>
        <end position="483"/>
    </location>
</feature>
<feature type="compositionally biased region" description="Basic and acidic residues" evidence="1">
    <location>
        <begin position="424"/>
        <end position="433"/>
    </location>
</feature>
<protein>
    <submittedName>
        <fullName evidence="3">ISL3 family transposase</fullName>
    </submittedName>
</protein>
<dbReference type="Proteomes" id="UP000604383">
    <property type="component" value="Unassembled WGS sequence"/>
</dbReference>
<dbReference type="RefSeq" id="WP_008819210.1">
    <property type="nucleotide sequence ID" value="NZ_BAABXQ010000002.1"/>
</dbReference>
<gene>
    <name evidence="3" type="ORF">GT664_22250</name>
</gene>
<dbReference type="InterPro" id="IPR047951">
    <property type="entry name" value="Transpos_ISL3"/>
</dbReference>
<evidence type="ECO:0000256" key="1">
    <source>
        <dbReference type="SAM" id="MobiDB-lite"/>
    </source>
</evidence>
<dbReference type="EMBL" id="WWTN01000086">
    <property type="protein sequence ID" value="MZH58396.1"/>
    <property type="molecule type" value="Genomic_DNA"/>
</dbReference>
<dbReference type="AlphaFoldDB" id="A0A223MIP5"/>
<evidence type="ECO:0000259" key="2">
    <source>
        <dbReference type="Pfam" id="PF01610"/>
    </source>
</evidence>
<accession>A0A223MIP5</accession>
<dbReference type="PANTHER" id="PTHR33498:SF1">
    <property type="entry name" value="TRANSPOSASE FOR INSERTION SEQUENCE ELEMENT IS1557"/>
    <property type="match status" value="1"/>
</dbReference>
<evidence type="ECO:0000313" key="3">
    <source>
        <dbReference type="EMBL" id="MZH58396.1"/>
    </source>
</evidence>
<proteinExistence type="predicted"/>